<organism evidence="2 3">
    <name type="scientific">Ficus carica</name>
    <name type="common">Common fig</name>
    <dbReference type="NCBI Taxonomy" id="3494"/>
    <lineage>
        <taxon>Eukaryota</taxon>
        <taxon>Viridiplantae</taxon>
        <taxon>Streptophyta</taxon>
        <taxon>Embryophyta</taxon>
        <taxon>Tracheophyta</taxon>
        <taxon>Spermatophyta</taxon>
        <taxon>Magnoliopsida</taxon>
        <taxon>eudicotyledons</taxon>
        <taxon>Gunneridae</taxon>
        <taxon>Pentapetalae</taxon>
        <taxon>rosids</taxon>
        <taxon>fabids</taxon>
        <taxon>Rosales</taxon>
        <taxon>Moraceae</taxon>
        <taxon>Ficeae</taxon>
        <taxon>Ficus</taxon>
    </lineage>
</organism>
<evidence type="ECO:0000313" key="2">
    <source>
        <dbReference type="EMBL" id="GMN38923.1"/>
    </source>
</evidence>
<gene>
    <name evidence="2" type="ORF">TIFTF001_008157</name>
</gene>
<feature type="compositionally biased region" description="Basic and acidic residues" evidence="1">
    <location>
        <begin position="70"/>
        <end position="92"/>
    </location>
</feature>
<keyword evidence="3" id="KW-1185">Reference proteome</keyword>
<comment type="caution">
    <text evidence="2">The sequence shown here is derived from an EMBL/GenBank/DDBJ whole genome shotgun (WGS) entry which is preliminary data.</text>
</comment>
<protein>
    <submittedName>
        <fullName evidence="2">Uncharacterized protein</fullName>
    </submittedName>
</protein>
<dbReference type="Proteomes" id="UP001187192">
    <property type="component" value="Unassembled WGS sequence"/>
</dbReference>
<evidence type="ECO:0000256" key="1">
    <source>
        <dbReference type="SAM" id="MobiDB-lite"/>
    </source>
</evidence>
<dbReference type="EMBL" id="BTGU01000009">
    <property type="protein sequence ID" value="GMN38923.1"/>
    <property type="molecule type" value="Genomic_DNA"/>
</dbReference>
<accession>A0AA88A4A2</accession>
<dbReference type="AlphaFoldDB" id="A0AA88A4A2"/>
<evidence type="ECO:0000313" key="3">
    <source>
        <dbReference type="Proteomes" id="UP001187192"/>
    </source>
</evidence>
<feature type="region of interest" description="Disordered" evidence="1">
    <location>
        <begin position="70"/>
        <end position="122"/>
    </location>
</feature>
<feature type="compositionally biased region" description="Basic and acidic residues" evidence="1">
    <location>
        <begin position="99"/>
        <end position="122"/>
    </location>
</feature>
<reference evidence="2" key="1">
    <citation type="submission" date="2023-07" db="EMBL/GenBank/DDBJ databases">
        <title>draft genome sequence of fig (Ficus carica).</title>
        <authorList>
            <person name="Takahashi T."/>
            <person name="Nishimura K."/>
        </authorList>
    </citation>
    <scope>NUCLEOTIDE SEQUENCE</scope>
</reference>
<name>A0AA88A4A2_FICCA</name>
<sequence length="122" mass="14270">MQNQHLFSWKKSPKITTIINNYRKSSLQSTKFTSINRAVKERPRLTKYSSVGTSRSICTGVGDDIGAAIERGRRGSEGEDEREWRWEPRETMEGGCTASKEREWREDMHGKQRERMEGEFRK</sequence>
<proteinExistence type="predicted"/>